<gene>
    <name evidence="8" type="ORF">IBG28_20575</name>
</gene>
<comment type="subcellular location">
    <subcellularLocation>
        <location evidence="1">Cell membrane</location>
        <topology evidence="1">Multi-pass membrane protein</topology>
    </subcellularLocation>
</comment>
<protein>
    <submittedName>
        <fullName evidence="8">LTA synthase family protein</fullName>
    </submittedName>
</protein>
<dbReference type="GO" id="GO:0005886">
    <property type="term" value="C:plasma membrane"/>
    <property type="evidence" value="ECO:0007669"/>
    <property type="project" value="UniProtKB-SubCell"/>
</dbReference>
<dbReference type="InterPro" id="IPR017850">
    <property type="entry name" value="Alkaline_phosphatase_core_sf"/>
</dbReference>
<evidence type="ECO:0000256" key="2">
    <source>
        <dbReference type="ARBA" id="ARBA00022475"/>
    </source>
</evidence>
<feature type="transmembrane region" description="Helical" evidence="6">
    <location>
        <begin position="145"/>
        <end position="163"/>
    </location>
</feature>
<keyword evidence="9" id="KW-1185">Reference proteome</keyword>
<evidence type="ECO:0000259" key="7">
    <source>
        <dbReference type="Pfam" id="PF00884"/>
    </source>
</evidence>
<organism evidence="8 9">
    <name type="scientific">Marinomonas arctica</name>
    <dbReference type="NCBI Taxonomy" id="383750"/>
    <lineage>
        <taxon>Bacteria</taxon>
        <taxon>Pseudomonadati</taxon>
        <taxon>Pseudomonadota</taxon>
        <taxon>Gammaproteobacteria</taxon>
        <taxon>Oceanospirillales</taxon>
        <taxon>Oceanospirillaceae</taxon>
        <taxon>Marinomonas</taxon>
    </lineage>
</organism>
<keyword evidence="5 6" id="KW-0472">Membrane</keyword>
<dbReference type="Pfam" id="PF00884">
    <property type="entry name" value="Sulfatase"/>
    <property type="match status" value="1"/>
</dbReference>
<keyword evidence="4 6" id="KW-1133">Transmembrane helix</keyword>
<dbReference type="KEGG" id="mard:IBG28_20575"/>
<dbReference type="PANTHER" id="PTHR47371">
    <property type="entry name" value="LIPOTEICHOIC ACID SYNTHASE"/>
    <property type="match status" value="1"/>
</dbReference>
<feature type="transmembrane region" description="Helical" evidence="6">
    <location>
        <begin position="86"/>
        <end position="113"/>
    </location>
</feature>
<keyword evidence="2" id="KW-1003">Cell membrane</keyword>
<reference evidence="8 9" key="1">
    <citation type="submission" date="2020-09" db="EMBL/GenBank/DDBJ databases">
        <title>Complete genome sequence of an Arctic sea ice bacterium Marinomonas arctica BSI20414.</title>
        <authorList>
            <person name="Liao L."/>
            <person name="Chen B."/>
        </authorList>
    </citation>
    <scope>NUCLEOTIDE SEQUENCE [LARGE SCALE GENOMIC DNA]</scope>
    <source>
        <strain evidence="8 9">BSI20414</strain>
    </source>
</reference>
<keyword evidence="3 6" id="KW-0812">Transmembrane</keyword>
<evidence type="ECO:0000256" key="1">
    <source>
        <dbReference type="ARBA" id="ARBA00004651"/>
    </source>
</evidence>
<dbReference type="InterPro" id="IPR050448">
    <property type="entry name" value="OpgB/LTA_synthase_biosynth"/>
</dbReference>
<accession>A0A7H1J680</accession>
<dbReference type="OrthoDB" id="9760224at2"/>
<feature type="transmembrane region" description="Helical" evidence="6">
    <location>
        <begin position="9"/>
        <end position="31"/>
    </location>
</feature>
<name>A0A7H1J680_9GAMM</name>
<evidence type="ECO:0000256" key="5">
    <source>
        <dbReference type="ARBA" id="ARBA00023136"/>
    </source>
</evidence>
<dbReference type="EMBL" id="CP061081">
    <property type="protein sequence ID" value="QNT05996.1"/>
    <property type="molecule type" value="Genomic_DNA"/>
</dbReference>
<feature type="transmembrane region" description="Helical" evidence="6">
    <location>
        <begin position="175"/>
        <end position="195"/>
    </location>
</feature>
<dbReference type="SUPFAM" id="SSF53649">
    <property type="entry name" value="Alkaline phosphatase-like"/>
    <property type="match status" value="1"/>
</dbReference>
<dbReference type="CDD" id="cd16015">
    <property type="entry name" value="LTA_synthase"/>
    <property type="match status" value="1"/>
</dbReference>
<evidence type="ECO:0000256" key="3">
    <source>
        <dbReference type="ARBA" id="ARBA00022692"/>
    </source>
</evidence>
<sequence>MYQSRMRPLVVTLVVQLFLIVLILLLGRYFMLQHFATPVELAKHSQDVTRMWSIGVRYDFRVASMFMAPFFLIGLLFCASQISWRFLTAISPFLMGLILFSVVMVTISNFYYYQTYHNHFDIFAFGLAEDDTKSVLLNIWQDYPVIKGISSAFLLGFIAYRLAKFTLREKKRKPWHFSFVVIYILITFTILLIAARGSVGTFPLRRDNAQVSQLLILNKLSPNGFMALDWAWKDKKRDTAFAPVSQEKGFSLKAQLGINSLNARTPANPWLEANKPNVVMNIMESFGSNMLAFDHPEKNDLLGQLRSHFRDDFVFNRFLSEDNGTAPSLAAMLFHSPFENISHSSEQKVKLQGVPFSVYKKAGYKTVFISPGNMAWRNLATYLPIQSVDVVYDQNTLMKMYPESIAEQGAWGVPDDYAYRLAEKVLEDATEPTFITILTITNHPPYETPARYKPAPFEITPEVARHSSDDEASQKALLETYQFAADAFGQFITTVKGSSVGNKTIIAATGDHQMRRLNALYPQEQVLDRAVPFYLYVPQDILDNTDWKYDANRVGSHKDIFPTLYNLSLSDTSYQAIAGRNMLAPTDDESRAFGYNVTLWIDKNGAYPMSGKAAFYPWESETGLRTTTNSEPPIKQQQDRQQALPELLRWQLNSQVRGFTDK</sequence>
<dbReference type="PANTHER" id="PTHR47371:SF3">
    <property type="entry name" value="PHOSPHOGLYCEROL TRANSFERASE I"/>
    <property type="match status" value="1"/>
</dbReference>
<feature type="transmembrane region" description="Helical" evidence="6">
    <location>
        <begin position="60"/>
        <end position="79"/>
    </location>
</feature>
<proteinExistence type="predicted"/>
<evidence type="ECO:0000256" key="4">
    <source>
        <dbReference type="ARBA" id="ARBA00022989"/>
    </source>
</evidence>
<evidence type="ECO:0000313" key="8">
    <source>
        <dbReference type="EMBL" id="QNT05996.1"/>
    </source>
</evidence>
<evidence type="ECO:0000313" key="9">
    <source>
        <dbReference type="Proteomes" id="UP000516370"/>
    </source>
</evidence>
<evidence type="ECO:0000256" key="6">
    <source>
        <dbReference type="SAM" id="Phobius"/>
    </source>
</evidence>
<dbReference type="AlphaFoldDB" id="A0A7H1J680"/>
<dbReference type="Gene3D" id="3.40.720.10">
    <property type="entry name" value="Alkaline Phosphatase, subunit A"/>
    <property type="match status" value="1"/>
</dbReference>
<dbReference type="Proteomes" id="UP000516370">
    <property type="component" value="Chromosome"/>
</dbReference>
<feature type="domain" description="Sulfatase N-terminal" evidence="7">
    <location>
        <begin position="276"/>
        <end position="567"/>
    </location>
</feature>
<dbReference type="InterPro" id="IPR000917">
    <property type="entry name" value="Sulfatase_N"/>
</dbReference>